<sequence>MAKDHHFHVAMFPWSAFGHMVPFFQLSIALAKSGVKVSFISTSKNIQRLPKPPPNLSTLINFVEFQLPALENELLPVGAEATVDVTSDKIQYLKIAYDLLQHPFKQFVADQSPDWIFVDVINHWTAEIALEYQVPLLLFSVFNAAAMDFFGHPEFIVGEARERVRSSSESLTFLPEWVDFPSSLAYRGFEATGMFHGFYGSNASGTTDAERLHKIIQACKVVAVRSCPEYESQYLNLLEKITKKPVIPLGLLPPDQNQKGRDQITDESWINTFQWLDEQKQRSVVFVGFGSECKLTKDQLYEMAYGLELSGLTFLWALRKPDWAADDVDALPPGFVERTRDRGVVSIGWAPQLEILGHPSIGGSLFHSGWGSVIEILQFGHCLVVLPLIIDQPLNARILVEKGLAVEVERREDGSFTRDDIAKALRLAMVSEDGEKLKVRAREAAVIFKDRKLHQHYFDRFVDYLKLNVVKKEN</sequence>
<evidence type="ECO:0000256" key="2">
    <source>
        <dbReference type="ARBA" id="ARBA00022676"/>
    </source>
</evidence>
<organism evidence="4 5">
    <name type="scientific">Acer saccharum</name>
    <name type="common">Sugar maple</name>
    <dbReference type="NCBI Taxonomy" id="4024"/>
    <lineage>
        <taxon>Eukaryota</taxon>
        <taxon>Viridiplantae</taxon>
        <taxon>Streptophyta</taxon>
        <taxon>Embryophyta</taxon>
        <taxon>Tracheophyta</taxon>
        <taxon>Spermatophyta</taxon>
        <taxon>Magnoliopsida</taxon>
        <taxon>eudicotyledons</taxon>
        <taxon>Gunneridae</taxon>
        <taxon>Pentapetalae</taxon>
        <taxon>rosids</taxon>
        <taxon>malvids</taxon>
        <taxon>Sapindales</taxon>
        <taxon>Sapindaceae</taxon>
        <taxon>Hippocastanoideae</taxon>
        <taxon>Acereae</taxon>
        <taxon>Acer</taxon>
    </lineage>
</organism>
<comment type="caution">
    <text evidence="4">The sequence shown here is derived from an EMBL/GenBank/DDBJ whole genome shotgun (WGS) entry which is preliminary data.</text>
</comment>
<comment type="similarity">
    <text evidence="1">Belongs to the UDP-glycosyltransferase family.</text>
</comment>
<dbReference type="PANTHER" id="PTHR48049">
    <property type="entry name" value="GLYCOSYLTRANSFERASE"/>
    <property type="match status" value="1"/>
</dbReference>
<reference evidence="4" key="1">
    <citation type="journal article" date="2022" name="Plant J.">
        <title>Strategies of tolerance reflected in two North American maple genomes.</title>
        <authorList>
            <person name="McEvoy S.L."/>
            <person name="Sezen U.U."/>
            <person name="Trouern-Trend A."/>
            <person name="McMahon S.M."/>
            <person name="Schaberg P.G."/>
            <person name="Yang J."/>
            <person name="Wegrzyn J.L."/>
            <person name="Swenson N.G."/>
        </authorList>
    </citation>
    <scope>NUCLEOTIDE SEQUENCE</scope>
    <source>
        <strain evidence="4">NS2018</strain>
    </source>
</reference>
<keyword evidence="3" id="KW-0808">Transferase</keyword>
<reference evidence="4" key="2">
    <citation type="submission" date="2023-06" db="EMBL/GenBank/DDBJ databases">
        <authorList>
            <person name="Swenson N.G."/>
            <person name="Wegrzyn J.L."/>
            <person name="Mcevoy S.L."/>
        </authorList>
    </citation>
    <scope>NUCLEOTIDE SEQUENCE</scope>
    <source>
        <strain evidence="4">NS2018</strain>
        <tissue evidence="4">Leaf</tissue>
    </source>
</reference>
<dbReference type="PANTHER" id="PTHR48049:SF57">
    <property type="entry name" value="UDP-GLYCOSYLTRANSFERASE 91C1-LIKE"/>
    <property type="match status" value="1"/>
</dbReference>
<evidence type="ECO:0000256" key="1">
    <source>
        <dbReference type="ARBA" id="ARBA00009995"/>
    </source>
</evidence>
<evidence type="ECO:0000256" key="3">
    <source>
        <dbReference type="ARBA" id="ARBA00022679"/>
    </source>
</evidence>
<accession>A0AA39RWF8</accession>
<dbReference type="SUPFAM" id="SSF53756">
    <property type="entry name" value="UDP-Glycosyltransferase/glycogen phosphorylase"/>
    <property type="match status" value="1"/>
</dbReference>
<evidence type="ECO:0000313" key="4">
    <source>
        <dbReference type="EMBL" id="KAK0581482.1"/>
    </source>
</evidence>
<dbReference type="InterPro" id="IPR050481">
    <property type="entry name" value="UDP-glycosyltransf_plant"/>
</dbReference>
<dbReference type="EMBL" id="JAUESC010000384">
    <property type="protein sequence ID" value="KAK0581482.1"/>
    <property type="molecule type" value="Genomic_DNA"/>
</dbReference>
<dbReference type="Pfam" id="PF00201">
    <property type="entry name" value="UDPGT"/>
    <property type="match status" value="1"/>
</dbReference>
<protein>
    <recommendedName>
        <fullName evidence="6">UDP-rhamnose:rhamnosyltransferase 1</fullName>
    </recommendedName>
</protein>
<evidence type="ECO:0000313" key="5">
    <source>
        <dbReference type="Proteomes" id="UP001168877"/>
    </source>
</evidence>
<dbReference type="Gene3D" id="3.40.50.2000">
    <property type="entry name" value="Glycogen Phosphorylase B"/>
    <property type="match status" value="2"/>
</dbReference>
<proteinExistence type="inferred from homology"/>
<dbReference type="CDD" id="cd03784">
    <property type="entry name" value="GT1_Gtf-like"/>
    <property type="match status" value="1"/>
</dbReference>
<dbReference type="FunFam" id="3.40.50.2000:FF:000037">
    <property type="entry name" value="Glycosyltransferase"/>
    <property type="match status" value="1"/>
</dbReference>
<evidence type="ECO:0008006" key="6">
    <source>
        <dbReference type="Google" id="ProtNLM"/>
    </source>
</evidence>
<dbReference type="InterPro" id="IPR002213">
    <property type="entry name" value="UDP_glucos_trans"/>
</dbReference>
<keyword evidence="5" id="KW-1185">Reference proteome</keyword>
<name>A0AA39RWF8_ACESA</name>
<keyword evidence="2" id="KW-0328">Glycosyltransferase</keyword>
<dbReference type="FunFam" id="3.40.50.2000:FF:000088">
    <property type="entry name" value="Glycosyltransferase"/>
    <property type="match status" value="1"/>
</dbReference>
<dbReference type="GO" id="GO:0035251">
    <property type="term" value="F:UDP-glucosyltransferase activity"/>
    <property type="evidence" value="ECO:0007669"/>
    <property type="project" value="InterPro"/>
</dbReference>
<dbReference type="Proteomes" id="UP001168877">
    <property type="component" value="Unassembled WGS sequence"/>
</dbReference>
<dbReference type="AlphaFoldDB" id="A0AA39RWF8"/>
<gene>
    <name evidence="4" type="ORF">LWI29_014270</name>
</gene>